<dbReference type="EMBL" id="JQCP01000001">
    <property type="protein sequence ID" value="KRO02943.1"/>
    <property type="molecule type" value="Genomic_DNA"/>
</dbReference>
<comment type="similarity">
    <text evidence="7">Belongs to the binding-protein-dependent transport system permease family.</text>
</comment>
<feature type="transmembrane region" description="Helical" evidence="7">
    <location>
        <begin position="136"/>
        <end position="158"/>
    </location>
</feature>
<evidence type="ECO:0000313" key="9">
    <source>
        <dbReference type="EMBL" id="KRO02943.1"/>
    </source>
</evidence>
<feature type="transmembrane region" description="Helical" evidence="7">
    <location>
        <begin position="189"/>
        <end position="212"/>
    </location>
</feature>
<evidence type="ECO:0000256" key="5">
    <source>
        <dbReference type="ARBA" id="ARBA00022989"/>
    </source>
</evidence>
<accession>A0ABR5Q4J5</accession>
<dbReference type="Pfam" id="PF00528">
    <property type="entry name" value="BPD_transp_1"/>
    <property type="match status" value="1"/>
</dbReference>
<keyword evidence="2 7" id="KW-0813">Transport</keyword>
<evidence type="ECO:0000313" key="10">
    <source>
        <dbReference type="Proteomes" id="UP000051927"/>
    </source>
</evidence>
<name>A0ABR5Q4J5_9ACTN</name>
<dbReference type="InterPro" id="IPR000515">
    <property type="entry name" value="MetI-like"/>
</dbReference>
<dbReference type="InterPro" id="IPR035906">
    <property type="entry name" value="MetI-like_sf"/>
</dbReference>
<dbReference type="CDD" id="cd06261">
    <property type="entry name" value="TM_PBP2"/>
    <property type="match status" value="1"/>
</dbReference>
<dbReference type="SUPFAM" id="SSF161098">
    <property type="entry name" value="MetI-like"/>
    <property type="match status" value="1"/>
</dbReference>
<keyword evidence="4 7" id="KW-0812">Transmembrane</keyword>
<proteinExistence type="inferred from homology"/>
<dbReference type="PANTHER" id="PTHR30151">
    <property type="entry name" value="ALKANE SULFONATE ABC TRANSPORTER-RELATED, MEMBRANE SUBUNIT"/>
    <property type="match status" value="1"/>
</dbReference>
<reference evidence="9 10" key="1">
    <citation type="journal article" date="2015" name="Genome Announc.">
        <title>Expanding the biotechnology potential of lactobacilli through comparative genomics of 213 strains and associated genera.</title>
        <authorList>
            <person name="Sun Z."/>
            <person name="Harris H.M."/>
            <person name="McCann A."/>
            <person name="Guo C."/>
            <person name="Argimon S."/>
            <person name="Zhang W."/>
            <person name="Yang X."/>
            <person name="Jeffery I.B."/>
            <person name="Cooney J.C."/>
            <person name="Kagawa T.F."/>
            <person name="Liu W."/>
            <person name="Song Y."/>
            <person name="Salvetti E."/>
            <person name="Wrobel A."/>
            <person name="Rasinkangas P."/>
            <person name="Parkhill J."/>
            <person name="Rea M.C."/>
            <person name="O'Sullivan O."/>
            <person name="Ritari J."/>
            <person name="Douillard F.P."/>
            <person name="Paul Ross R."/>
            <person name="Yang R."/>
            <person name="Briner A.E."/>
            <person name="Felis G.E."/>
            <person name="de Vos W.M."/>
            <person name="Barrangou R."/>
            <person name="Klaenhammer T.R."/>
            <person name="Caufield P.W."/>
            <person name="Cui Y."/>
            <person name="Zhang H."/>
            <person name="O'Toole P.W."/>
        </authorList>
    </citation>
    <scope>NUCLEOTIDE SEQUENCE [LARGE SCALE GENOMIC DNA]</scope>
    <source>
        <strain evidence="9 10">DSM 7090</strain>
    </source>
</reference>
<feature type="transmembrane region" description="Helical" evidence="7">
    <location>
        <begin position="21"/>
        <end position="44"/>
    </location>
</feature>
<keyword evidence="6 7" id="KW-0472">Membrane</keyword>
<feature type="transmembrane region" description="Helical" evidence="7">
    <location>
        <begin position="107"/>
        <end position="130"/>
    </location>
</feature>
<dbReference type="Proteomes" id="UP000051927">
    <property type="component" value="Unassembled WGS sequence"/>
</dbReference>
<evidence type="ECO:0000256" key="4">
    <source>
        <dbReference type="ARBA" id="ARBA00022692"/>
    </source>
</evidence>
<keyword evidence="5 7" id="KW-1133">Transmembrane helix</keyword>
<feature type="transmembrane region" description="Helical" evidence="7">
    <location>
        <begin position="232"/>
        <end position="253"/>
    </location>
</feature>
<feature type="domain" description="ABC transmembrane type-1" evidence="8">
    <location>
        <begin position="70"/>
        <end position="250"/>
    </location>
</feature>
<keyword evidence="3" id="KW-1003">Cell membrane</keyword>
<sequence length="271" mass="29758">MSSHVRAAVLRGDDMTKLKRVLLPALTIVVLLVLWQIVVVLNIVPNYLVPSPYQVFLALIRDAGLLASHTLVTLEESLLGLAIGVVIGFVIAVLMDRFEGLYHAFSPLITVSQTIPVVAIAPLLVLWMGFGILPKVVLVAISTFFPVTVALISAFRSVDSDVIDLMRTMGAHRVQIFRHVKLPAAARQFFSGLQISVTYAVIGAVIAEWLGGDMGLGVYMTRVRKAFAYDRMFAAIVVVSALSLLLMWFVGLLKMQLMPWDKQSKNKVKGE</sequence>
<evidence type="ECO:0000256" key="6">
    <source>
        <dbReference type="ARBA" id="ARBA00023136"/>
    </source>
</evidence>
<feature type="transmembrane region" description="Helical" evidence="7">
    <location>
        <begin position="78"/>
        <end position="95"/>
    </location>
</feature>
<dbReference type="Gene3D" id="1.10.3720.10">
    <property type="entry name" value="MetI-like"/>
    <property type="match status" value="1"/>
</dbReference>
<dbReference type="PROSITE" id="PS50928">
    <property type="entry name" value="ABC_TM1"/>
    <property type="match status" value="1"/>
</dbReference>
<evidence type="ECO:0000256" key="1">
    <source>
        <dbReference type="ARBA" id="ARBA00004651"/>
    </source>
</evidence>
<protein>
    <submittedName>
        <fullName evidence="9">Binding-protein-dependent transport systems inner membrane component</fullName>
    </submittedName>
</protein>
<comment type="caution">
    <text evidence="9">The sequence shown here is derived from an EMBL/GenBank/DDBJ whole genome shotgun (WGS) entry which is preliminary data.</text>
</comment>
<evidence type="ECO:0000259" key="8">
    <source>
        <dbReference type="PROSITE" id="PS50928"/>
    </source>
</evidence>
<comment type="subcellular location">
    <subcellularLocation>
        <location evidence="1 7">Cell membrane</location>
        <topology evidence="1 7">Multi-pass membrane protein</topology>
    </subcellularLocation>
</comment>
<gene>
    <name evidence="9" type="ORF">IV60_GL000113</name>
</gene>
<evidence type="ECO:0000256" key="3">
    <source>
        <dbReference type="ARBA" id="ARBA00022475"/>
    </source>
</evidence>
<dbReference type="PANTHER" id="PTHR30151:SF20">
    <property type="entry name" value="ABC TRANSPORTER PERMEASE PROTEIN HI_0355-RELATED"/>
    <property type="match status" value="1"/>
</dbReference>
<evidence type="ECO:0000256" key="7">
    <source>
        <dbReference type="RuleBase" id="RU363032"/>
    </source>
</evidence>
<keyword evidence="10" id="KW-1185">Reference proteome</keyword>
<organism evidence="9 10">
    <name type="scientific">Lancefieldella rimae</name>
    <dbReference type="NCBI Taxonomy" id="1383"/>
    <lineage>
        <taxon>Bacteria</taxon>
        <taxon>Bacillati</taxon>
        <taxon>Actinomycetota</taxon>
        <taxon>Coriobacteriia</taxon>
        <taxon>Coriobacteriales</taxon>
        <taxon>Atopobiaceae</taxon>
        <taxon>Lancefieldella</taxon>
    </lineage>
</organism>
<evidence type="ECO:0000256" key="2">
    <source>
        <dbReference type="ARBA" id="ARBA00022448"/>
    </source>
</evidence>